<accession>A0AAW0JMH0</accession>
<dbReference type="AlphaFoldDB" id="A0AAW0JMH0"/>
<sequence length="230" mass="24196">MQVANKSGIRMGSGIAMNTTVDAGATHEVLNLESPYETVRKLATSNAVVVFSMSGCCMCTVAKRLLFGLGVGPTIIELDEHAAGHDIQAVLYDLCPDGQQSTPAIFIGGKFLGGIETLMAYHINGSLVPLLKDLNSNAVVVFSMSGCCMCTVAKRLLFGLGVGPTIIELDEHAAGHDIQAVLYDLCPDGQQSTPAIFIGGKFLGGIETLMAYHINGSLVPLLKDVGALWL</sequence>
<keyword evidence="7" id="KW-1185">Reference proteome</keyword>
<evidence type="ECO:0000256" key="1">
    <source>
        <dbReference type="ARBA" id="ARBA00004496"/>
    </source>
</evidence>
<evidence type="ECO:0000313" key="7">
    <source>
        <dbReference type="Proteomes" id="UP000237347"/>
    </source>
</evidence>
<evidence type="ECO:0000313" key="6">
    <source>
        <dbReference type="EMBL" id="KAK7827695.1"/>
    </source>
</evidence>
<dbReference type="PRINTS" id="PR00160">
    <property type="entry name" value="GLUTAREDOXIN"/>
</dbReference>
<dbReference type="SUPFAM" id="SSF52833">
    <property type="entry name" value="Thioredoxin-like"/>
    <property type="match status" value="2"/>
</dbReference>
<feature type="domain" description="Glutaredoxin" evidence="5">
    <location>
        <begin position="139"/>
        <end position="202"/>
    </location>
</feature>
<evidence type="ECO:0000259" key="5">
    <source>
        <dbReference type="Pfam" id="PF00462"/>
    </source>
</evidence>
<dbReference type="InterPro" id="IPR002109">
    <property type="entry name" value="Glutaredoxin"/>
</dbReference>
<dbReference type="PROSITE" id="PS51354">
    <property type="entry name" value="GLUTAREDOXIN_2"/>
    <property type="match status" value="2"/>
</dbReference>
<protein>
    <submittedName>
        <fullName evidence="6">Glutaredoxin-c8</fullName>
    </submittedName>
</protein>
<evidence type="ECO:0000256" key="2">
    <source>
        <dbReference type="ARBA" id="ARBA00007568"/>
    </source>
</evidence>
<dbReference type="Proteomes" id="UP000237347">
    <property type="component" value="Unassembled WGS sequence"/>
</dbReference>
<organism evidence="6 7">
    <name type="scientific">Quercus suber</name>
    <name type="common">Cork oak</name>
    <dbReference type="NCBI Taxonomy" id="58331"/>
    <lineage>
        <taxon>Eukaryota</taxon>
        <taxon>Viridiplantae</taxon>
        <taxon>Streptophyta</taxon>
        <taxon>Embryophyta</taxon>
        <taxon>Tracheophyta</taxon>
        <taxon>Spermatophyta</taxon>
        <taxon>Magnoliopsida</taxon>
        <taxon>eudicotyledons</taxon>
        <taxon>Gunneridae</taxon>
        <taxon>Pentapetalae</taxon>
        <taxon>rosids</taxon>
        <taxon>fabids</taxon>
        <taxon>Fagales</taxon>
        <taxon>Fagaceae</taxon>
        <taxon>Quercus</taxon>
    </lineage>
</organism>
<comment type="similarity">
    <text evidence="2">Belongs to the glutaredoxin family. CC-type subfamily.</text>
</comment>
<comment type="caution">
    <text evidence="6">The sequence shown here is derived from an EMBL/GenBank/DDBJ whole genome shotgun (WGS) entry which is preliminary data.</text>
</comment>
<dbReference type="InterPro" id="IPR036249">
    <property type="entry name" value="Thioredoxin-like_sf"/>
</dbReference>
<comment type="subcellular location">
    <subcellularLocation>
        <location evidence="1">Cytoplasm</location>
    </subcellularLocation>
</comment>
<dbReference type="NCBIfam" id="TIGR02189">
    <property type="entry name" value="GlrX-like_plant"/>
    <property type="match status" value="2"/>
</dbReference>
<dbReference type="CDD" id="cd03419">
    <property type="entry name" value="GRX_GRXh_1_2_like"/>
    <property type="match status" value="2"/>
</dbReference>
<keyword evidence="4" id="KW-0676">Redox-active center</keyword>
<evidence type="ECO:0000256" key="3">
    <source>
        <dbReference type="ARBA" id="ARBA00022490"/>
    </source>
</evidence>
<reference evidence="6 7" key="1">
    <citation type="journal article" date="2018" name="Sci. Data">
        <title>The draft genome sequence of cork oak.</title>
        <authorList>
            <person name="Ramos A.M."/>
            <person name="Usie A."/>
            <person name="Barbosa P."/>
            <person name="Barros P.M."/>
            <person name="Capote T."/>
            <person name="Chaves I."/>
            <person name="Simoes F."/>
            <person name="Abreu I."/>
            <person name="Carrasquinho I."/>
            <person name="Faro C."/>
            <person name="Guimaraes J.B."/>
            <person name="Mendonca D."/>
            <person name="Nobrega F."/>
            <person name="Rodrigues L."/>
            <person name="Saibo N.J.M."/>
            <person name="Varela M.C."/>
            <person name="Egas C."/>
            <person name="Matos J."/>
            <person name="Miguel C.M."/>
            <person name="Oliveira M.M."/>
            <person name="Ricardo C.P."/>
            <person name="Goncalves S."/>
        </authorList>
    </citation>
    <scope>NUCLEOTIDE SEQUENCE [LARGE SCALE GENOMIC DNA]</scope>
    <source>
        <strain evidence="7">cv. HL8</strain>
    </source>
</reference>
<evidence type="ECO:0000256" key="4">
    <source>
        <dbReference type="ARBA" id="ARBA00023284"/>
    </source>
</evidence>
<dbReference type="Gene3D" id="3.40.30.10">
    <property type="entry name" value="Glutaredoxin"/>
    <property type="match status" value="2"/>
</dbReference>
<gene>
    <name evidence="6" type="primary">GRXC8_0</name>
    <name evidence="6" type="ORF">CFP56_030866</name>
</gene>
<dbReference type="Pfam" id="PF00462">
    <property type="entry name" value="Glutaredoxin"/>
    <property type="match status" value="2"/>
</dbReference>
<proteinExistence type="inferred from homology"/>
<dbReference type="PANTHER" id="PTHR10168">
    <property type="entry name" value="GLUTAREDOXIN"/>
    <property type="match status" value="1"/>
</dbReference>
<dbReference type="EMBL" id="PKMF04000516">
    <property type="protein sequence ID" value="KAK7827695.1"/>
    <property type="molecule type" value="Genomic_DNA"/>
</dbReference>
<keyword evidence="3" id="KW-0963">Cytoplasm</keyword>
<name>A0AAW0JMH0_QUESU</name>
<dbReference type="InterPro" id="IPR011905">
    <property type="entry name" value="GlrX-like_pln_2"/>
</dbReference>
<dbReference type="InterPro" id="IPR014025">
    <property type="entry name" value="Glutaredoxin_subgr"/>
</dbReference>
<feature type="domain" description="Glutaredoxin" evidence="5">
    <location>
        <begin position="48"/>
        <end position="111"/>
    </location>
</feature>
<dbReference type="GO" id="GO:0005737">
    <property type="term" value="C:cytoplasm"/>
    <property type="evidence" value="ECO:0007669"/>
    <property type="project" value="UniProtKB-SubCell"/>
</dbReference>